<keyword evidence="3" id="KW-1185">Reference proteome</keyword>
<dbReference type="GO" id="GO:0005737">
    <property type="term" value="C:cytoplasm"/>
    <property type="evidence" value="ECO:0007669"/>
    <property type="project" value="TreeGrafter"/>
</dbReference>
<evidence type="ECO:0000313" key="3">
    <source>
        <dbReference type="Proteomes" id="UP000018936"/>
    </source>
</evidence>
<comment type="caution">
    <text evidence="2">The sequence shown here is derived from an EMBL/GenBank/DDBJ whole genome shotgun (WGS) entry which is preliminary data.</text>
</comment>
<proteinExistence type="predicted"/>
<dbReference type="SUPFAM" id="SSF48065">
    <property type="entry name" value="DBL homology domain (DH-domain)"/>
    <property type="match status" value="1"/>
</dbReference>
<dbReference type="GO" id="GO:0005085">
    <property type="term" value="F:guanyl-nucleotide exchange factor activity"/>
    <property type="evidence" value="ECO:0007669"/>
    <property type="project" value="InterPro"/>
</dbReference>
<sequence length="86" mass="10110">MLEEQPICKRQPLKAFLVLPFQRITRLKILLQPLPHFSQGRWLVHEGELHQVLIQEAGLGYRPQVSMKSIHLHLFNDLLLLSHLKE</sequence>
<dbReference type="PANTHER" id="PTHR12845:SF9">
    <property type="entry name" value="RHO GUANINE NUCLEOTIDE EXCHANGE FACTOR 5-LIKE"/>
    <property type="match status" value="1"/>
</dbReference>
<protein>
    <recommendedName>
        <fullName evidence="1">DH domain-containing protein</fullName>
    </recommendedName>
</protein>
<dbReference type="OrthoDB" id="27593at2759"/>
<name>V8NDN6_OPHHA</name>
<evidence type="ECO:0000259" key="1">
    <source>
        <dbReference type="PROSITE" id="PS50010"/>
    </source>
</evidence>
<dbReference type="SUPFAM" id="SSF50729">
    <property type="entry name" value="PH domain-like"/>
    <property type="match status" value="1"/>
</dbReference>
<dbReference type="InterPro" id="IPR000219">
    <property type="entry name" value="DH_dom"/>
</dbReference>
<accession>V8NDN6</accession>
<dbReference type="PROSITE" id="PS50010">
    <property type="entry name" value="DH_2"/>
    <property type="match status" value="1"/>
</dbReference>
<dbReference type="GO" id="GO:0005634">
    <property type="term" value="C:nucleus"/>
    <property type="evidence" value="ECO:0007669"/>
    <property type="project" value="TreeGrafter"/>
</dbReference>
<gene>
    <name evidence="2" type="ORF">L345_14592</name>
</gene>
<dbReference type="InterPro" id="IPR047271">
    <property type="entry name" value="Ephexin-like"/>
</dbReference>
<dbReference type="AlphaFoldDB" id="V8NDN6"/>
<dbReference type="EMBL" id="AZIM01005348">
    <property type="protein sequence ID" value="ETE59677.1"/>
    <property type="molecule type" value="Genomic_DNA"/>
</dbReference>
<feature type="non-terminal residue" evidence="2">
    <location>
        <position position="1"/>
    </location>
</feature>
<organism evidence="2 3">
    <name type="scientific">Ophiophagus hannah</name>
    <name type="common">King cobra</name>
    <name type="synonym">Naja hannah</name>
    <dbReference type="NCBI Taxonomy" id="8665"/>
    <lineage>
        <taxon>Eukaryota</taxon>
        <taxon>Metazoa</taxon>
        <taxon>Chordata</taxon>
        <taxon>Craniata</taxon>
        <taxon>Vertebrata</taxon>
        <taxon>Euteleostomi</taxon>
        <taxon>Lepidosauria</taxon>
        <taxon>Squamata</taxon>
        <taxon>Bifurcata</taxon>
        <taxon>Unidentata</taxon>
        <taxon>Episquamata</taxon>
        <taxon>Toxicofera</taxon>
        <taxon>Serpentes</taxon>
        <taxon>Colubroidea</taxon>
        <taxon>Elapidae</taxon>
        <taxon>Elapinae</taxon>
        <taxon>Ophiophagus</taxon>
    </lineage>
</organism>
<dbReference type="InterPro" id="IPR035899">
    <property type="entry name" value="DBL_dom_sf"/>
</dbReference>
<dbReference type="PANTHER" id="PTHR12845">
    <property type="entry name" value="GUANINE NUCLEOTIDE EXCHANGE FACTOR"/>
    <property type="match status" value="1"/>
</dbReference>
<evidence type="ECO:0000313" key="2">
    <source>
        <dbReference type="EMBL" id="ETE59677.1"/>
    </source>
</evidence>
<dbReference type="Proteomes" id="UP000018936">
    <property type="component" value="Unassembled WGS sequence"/>
</dbReference>
<feature type="domain" description="DH" evidence="1">
    <location>
        <begin position="1"/>
        <end position="34"/>
    </location>
</feature>
<dbReference type="Gene3D" id="1.20.900.10">
    <property type="entry name" value="Dbl homology (DH) domain"/>
    <property type="match status" value="1"/>
</dbReference>
<reference evidence="2 3" key="1">
    <citation type="journal article" date="2013" name="Proc. Natl. Acad. Sci. U.S.A.">
        <title>The king cobra genome reveals dynamic gene evolution and adaptation in the snake venom system.</title>
        <authorList>
            <person name="Vonk F.J."/>
            <person name="Casewell N.R."/>
            <person name="Henkel C.V."/>
            <person name="Heimberg A.M."/>
            <person name="Jansen H.J."/>
            <person name="McCleary R.J."/>
            <person name="Kerkkamp H.M."/>
            <person name="Vos R.A."/>
            <person name="Guerreiro I."/>
            <person name="Calvete J.J."/>
            <person name="Wuster W."/>
            <person name="Woods A.E."/>
            <person name="Logan J.M."/>
            <person name="Harrison R.A."/>
            <person name="Castoe T.A."/>
            <person name="de Koning A.P."/>
            <person name="Pollock D.D."/>
            <person name="Yandell M."/>
            <person name="Calderon D."/>
            <person name="Renjifo C."/>
            <person name="Currier R.B."/>
            <person name="Salgado D."/>
            <person name="Pla D."/>
            <person name="Sanz L."/>
            <person name="Hyder A.S."/>
            <person name="Ribeiro J.M."/>
            <person name="Arntzen J.W."/>
            <person name="van den Thillart G.E."/>
            <person name="Boetzer M."/>
            <person name="Pirovano W."/>
            <person name="Dirks R.P."/>
            <person name="Spaink H.P."/>
            <person name="Duboule D."/>
            <person name="McGlinn E."/>
            <person name="Kini R.M."/>
            <person name="Richardson M.K."/>
        </authorList>
    </citation>
    <scope>NUCLEOTIDE SEQUENCE</scope>
    <source>
        <tissue evidence="2">Blood</tissue>
    </source>
</reference>